<reference evidence="1" key="1">
    <citation type="submission" date="2021-06" db="EMBL/GenBank/DDBJ databases">
        <authorList>
            <person name="Kallberg Y."/>
            <person name="Tangrot J."/>
            <person name="Rosling A."/>
        </authorList>
    </citation>
    <scope>NUCLEOTIDE SEQUENCE</scope>
    <source>
        <strain evidence="1">28 12/20/2015</strain>
    </source>
</reference>
<proteinExistence type="predicted"/>
<organism evidence="1 2">
    <name type="scientific">Cetraspora pellucida</name>
    <dbReference type="NCBI Taxonomy" id="1433469"/>
    <lineage>
        <taxon>Eukaryota</taxon>
        <taxon>Fungi</taxon>
        <taxon>Fungi incertae sedis</taxon>
        <taxon>Mucoromycota</taxon>
        <taxon>Glomeromycotina</taxon>
        <taxon>Glomeromycetes</taxon>
        <taxon>Diversisporales</taxon>
        <taxon>Gigasporaceae</taxon>
        <taxon>Cetraspora</taxon>
    </lineage>
</organism>
<comment type="caution">
    <text evidence="1">The sequence shown here is derived from an EMBL/GenBank/DDBJ whole genome shotgun (WGS) entry which is preliminary data.</text>
</comment>
<feature type="non-terminal residue" evidence="1">
    <location>
        <position position="1"/>
    </location>
</feature>
<evidence type="ECO:0000313" key="1">
    <source>
        <dbReference type="EMBL" id="CAG8768420.1"/>
    </source>
</evidence>
<dbReference type="Proteomes" id="UP000789366">
    <property type="component" value="Unassembled WGS sequence"/>
</dbReference>
<dbReference type="EMBL" id="CAJVPW010052560">
    <property type="protein sequence ID" value="CAG8768420.1"/>
    <property type="molecule type" value="Genomic_DNA"/>
</dbReference>
<gene>
    <name evidence="1" type="ORF">SPELUC_LOCUS15619</name>
</gene>
<name>A0ACA9QXL8_9GLOM</name>
<accession>A0ACA9QXL8</accession>
<keyword evidence="2" id="KW-1185">Reference proteome</keyword>
<protein>
    <submittedName>
        <fullName evidence="1">3382_t:CDS:1</fullName>
    </submittedName>
</protein>
<sequence>KLENMKAEAAKLAEQIKNEKDPAKKKQLMAALATLKDNMGSLQKELQKHPCKDLFDKDVGDFLNNILQGIITGNTPGGGRKQPFTGRFPTGGNKSIPDDNSQPDEQTKKGLFSLSPTTKESLKKVALVGIVLFFLFIEQKILQEEEDTYLLLPEAKKQYSPTKEQELLTTLTNLIQSIDNSPYRSSSNTYSSLSEQDEEYHALPDLDNLYTESGKLIT</sequence>
<evidence type="ECO:0000313" key="2">
    <source>
        <dbReference type="Proteomes" id="UP000789366"/>
    </source>
</evidence>